<comment type="caution">
    <text evidence="1">The sequence shown here is derived from an EMBL/GenBank/DDBJ whole genome shotgun (WGS) entry which is preliminary data.</text>
</comment>
<protein>
    <submittedName>
        <fullName evidence="1">Cystathionine gamma-synthase</fullName>
    </submittedName>
</protein>
<dbReference type="Proteomes" id="UP000664032">
    <property type="component" value="Unassembled WGS sequence"/>
</dbReference>
<name>A0ACB8GSR8_PSICU</name>
<dbReference type="EMBL" id="JAFIQS020000008">
    <property type="protein sequence ID" value="KAH9478573.1"/>
    <property type="molecule type" value="Genomic_DNA"/>
</dbReference>
<proteinExistence type="predicted"/>
<reference evidence="1" key="1">
    <citation type="submission" date="2021-10" db="EMBL/GenBank/DDBJ databases">
        <title>Psilocybe cubensis genome.</title>
        <authorList>
            <person name="Mckernan K.J."/>
            <person name="Crawford S."/>
            <person name="Trippe A."/>
            <person name="Kane L.T."/>
            <person name="Mclaughlin S."/>
        </authorList>
    </citation>
    <scope>NUCLEOTIDE SEQUENCE</scope>
    <source>
        <strain evidence="1">MGC-MH-2018</strain>
    </source>
</reference>
<sequence>MSTSKRLSQSLTGSWKDASTYFSPPTYVPSADEDIEEWLATWRTVFARDLIDSRIVPIDAETSVEEACELLLAEDIPCLVVRDRQSVPNVGLPYHGLFDFADVNAFLTLAATRHTLLPEDLRENPRINDIVTAAKAGRVPVHLVSNLSQKNPIEILPNNATILSLLEVFSRGAHRTLIRSSMNPDEFVGMVSDRRLLSWFDSYARETPSFQKYLSNPLQSLSLPSLNLNAAIVASKSSATILDAMKLMSEQGVSSIAITEEQRGILLSAVSVTDIGKSNQVLATPLHHFIAQIKEIDGSTDGADRYPVYSVFPSSVLSYTIEKLLATNAHRLFVTRESGLASPTLSPSSQGNLTGIVSIVDIKMCDINHAVGLSVPPHTPHAISVSLPTWRDNVGYEEGEKRVVDSMVTGYPRFFIHLSIQKLAAICERKYAVGNEACMLFATQKIADLCRSYIHQRSAALGTPVNARLVNLFICPPDEGHANIDKASIGGSCVDLNIVLFPRESFSVAKEFWQHTGLGISSRLAEKCLSLLPNSTSNSQPLGGPTAKRIPAKGHNRHYSASKTSTSFVKSKDISSSTATDDSNPDSLFIEERYGRNLPLEAAAFAKRALRLRVAGTIREGATTPTCSAKDFEIGPSTRGIADVAADDVYLQPSGMTAIWMAHHMALSIRPAAKSVCFGFPYTDTLKILQKWGPGCHFLGFGIDSDIDELEKILEAEQKLDPTKPPILALFTEFPSNPLLRSANLPRLRALADKYDFLIVIDETIGNFVNVEVLPFADILVSSLTKVFSGASNVMGGRGAHYAALKDWLKDNYEDIYFGEDAIYMERNSRDFKRRIRVIDANAEAVCDFLHSRSLAGGASSAAIKKVYYPKYITRENYDKCRIKTVDPVDGKVGGFGGLFSLTFTSLAASEAFFDALPCYKGPSLGTNFTLACPFTILAHFGELDWAAKYGVEQGLVRISVGMEDTDTLLKSFEKALSAAESVTA</sequence>
<keyword evidence="2" id="KW-1185">Reference proteome</keyword>
<organism evidence="1 2">
    <name type="scientific">Psilocybe cubensis</name>
    <name type="common">Psychedelic mushroom</name>
    <name type="synonym">Stropharia cubensis</name>
    <dbReference type="NCBI Taxonomy" id="181762"/>
    <lineage>
        <taxon>Eukaryota</taxon>
        <taxon>Fungi</taxon>
        <taxon>Dikarya</taxon>
        <taxon>Basidiomycota</taxon>
        <taxon>Agaricomycotina</taxon>
        <taxon>Agaricomycetes</taxon>
        <taxon>Agaricomycetidae</taxon>
        <taxon>Agaricales</taxon>
        <taxon>Agaricineae</taxon>
        <taxon>Strophariaceae</taxon>
        <taxon>Psilocybe</taxon>
    </lineage>
</organism>
<evidence type="ECO:0000313" key="1">
    <source>
        <dbReference type="EMBL" id="KAH9478573.1"/>
    </source>
</evidence>
<evidence type="ECO:0000313" key="2">
    <source>
        <dbReference type="Proteomes" id="UP000664032"/>
    </source>
</evidence>
<gene>
    <name evidence="1" type="ORF">JR316_0009030</name>
</gene>
<accession>A0ACB8GSR8</accession>